<dbReference type="InterPro" id="IPR011032">
    <property type="entry name" value="GroES-like_sf"/>
</dbReference>
<dbReference type="Pfam" id="PF00107">
    <property type="entry name" value="ADH_zinc_N"/>
    <property type="match status" value="1"/>
</dbReference>
<dbReference type="InterPro" id="IPR036291">
    <property type="entry name" value="NAD(P)-bd_dom_sf"/>
</dbReference>
<dbReference type="Proteomes" id="UP000003704">
    <property type="component" value="Unassembled WGS sequence"/>
</dbReference>
<reference evidence="4 5" key="1">
    <citation type="journal article" date="2012" name="J. Bacteriol.">
        <title>Genome Sequence of n-Alkane-Degrading Hydrocarboniphaga effusa Strain AP103T (ATCC BAA-332T).</title>
        <authorList>
            <person name="Chang H.K."/>
            <person name="Zylstra G.J."/>
            <person name="Chae J.C."/>
        </authorList>
    </citation>
    <scope>NUCLEOTIDE SEQUENCE [LARGE SCALE GENOMIC DNA]</scope>
    <source>
        <strain evidence="4 5">AP103</strain>
    </source>
</reference>
<proteinExistence type="predicted"/>
<evidence type="ECO:0000256" key="1">
    <source>
        <dbReference type="ARBA" id="ARBA00022857"/>
    </source>
</evidence>
<dbReference type="Gene3D" id="3.40.50.720">
    <property type="entry name" value="NAD(P)-binding Rossmann-like Domain"/>
    <property type="match status" value="1"/>
</dbReference>
<dbReference type="CDD" id="cd05276">
    <property type="entry name" value="p53_inducible_oxidoreductase"/>
    <property type="match status" value="1"/>
</dbReference>
<evidence type="ECO:0000256" key="2">
    <source>
        <dbReference type="ARBA" id="ARBA00023002"/>
    </source>
</evidence>
<dbReference type="InterPro" id="IPR014189">
    <property type="entry name" value="Quinone_OxRdtase_PIG3"/>
</dbReference>
<evidence type="ECO:0000313" key="5">
    <source>
        <dbReference type="Proteomes" id="UP000003704"/>
    </source>
</evidence>
<feature type="domain" description="Enoyl reductase (ER)" evidence="3">
    <location>
        <begin position="12"/>
        <end position="326"/>
    </location>
</feature>
<evidence type="ECO:0000313" key="4">
    <source>
        <dbReference type="EMBL" id="EIT69002.1"/>
    </source>
</evidence>
<dbReference type="Gene3D" id="3.90.180.10">
    <property type="entry name" value="Medium-chain alcohol dehydrogenases, catalytic domain"/>
    <property type="match status" value="1"/>
</dbReference>
<dbReference type="Pfam" id="PF08240">
    <property type="entry name" value="ADH_N"/>
    <property type="match status" value="1"/>
</dbReference>
<dbReference type="PANTHER" id="PTHR48106:SF8">
    <property type="entry name" value="OS02G0805600 PROTEIN"/>
    <property type="match status" value="1"/>
</dbReference>
<dbReference type="AlphaFoldDB" id="I7ZBJ9"/>
<dbReference type="SMART" id="SM00829">
    <property type="entry name" value="PKS_ER"/>
    <property type="match status" value="1"/>
</dbReference>
<dbReference type="SUPFAM" id="SSF51735">
    <property type="entry name" value="NAD(P)-binding Rossmann-fold domains"/>
    <property type="match status" value="1"/>
</dbReference>
<dbReference type="GO" id="GO:0070402">
    <property type="term" value="F:NADPH binding"/>
    <property type="evidence" value="ECO:0007669"/>
    <property type="project" value="TreeGrafter"/>
</dbReference>
<accession>I7ZBJ9</accession>
<keyword evidence="2" id="KW-0560">Oxidoreductase</keyword>
<keyword evidence="1" id="KW-0521">NADP</keyword>
<name>I7ZBJ9_9GAMM</name>
<dbReference type="EMBL" id="AKGD01000002">
    <property type="protein sequence ID" value="EIT69002.1"/>
    <property type="molecule type" value="Genomic_DNA"/>
</dbReference>
<gene>
    <name evidence="4" type="ORF">WQQ_25840</name>
</gene>
<comment type="caution">
    <text evidence="4">The sequence shown here is derived from an EMBL/GenBank/DDBJ whole genome shotgun (WGS) entry which is preliminary data.</text>
</comment>
<dbReference type="PATRIC" id="fig|1172194.4.peg.2497"/>
<dbReference type="SUPFAM" id="SSF50129">
    <property type="entry name" value="GroES-like"/>
    <property type="match status" value="1"/>
</dbReference>
<sequence length="330" mass="35005">MRMRYVKMSGAGGPELLSLDQMQAPQAGPQQVLIRVLAAGVNRPDLAQRQGLYPPPADASPILGLEVAGEIAAVGEGVTQWKAGDRVCALVHGGGYAEYALAHESHCLPWPKGFDAIRAAALPETFFTVWVNVFGMGALAPGETLLVHGGSSGIGTTAIQIAKALGSRVFVTAGSASKCEACVKLGADAAIHYREQDFEAEIRELTGKRGVDVILDMVGGAYLPKNLRCLALDGRIVMIATMQGAKVDGVDLREIMKRRARLTGSMLRPRSVAEKGEIAADLREHVWPLLDAGRVAPVIERVFAFEDIAKAHAALEAGSHVGKIMLKLGD</sequence>
<protein>
    <submittedName>
        <fullName evidence="4">Quinone oxidoreductase putative PIG3</fullName>
    </submittedName>
</protein>
<dbReference type="InterPro" id="IPR020843">
    <property type="entry name" value="ER"/>
</dbReference>
<evidence type="ECO:0000259" key="3">
    <source>
        <dbReference type="SMART" id="SM00829"/>
    </source>
</evidence>
<keyword evidence="5" id="KW-1185">Reference proteome</keyword>
<dbReference type="PANTHER" id="PTHR48106">
    <property type="entry name" value="QUINONE OXIDOREDUCTASE PIG3-RELATED"/>
    <property type="match status" value="1"/>
</dbReference>
<dbReference type="NCBIfam" id="TIGR02824">
    <property type="entry name" value="quinone_pig3"/>
    <property type="match status" value="1"/>
</dbReference>
<dbReference type="GO" id="GO:0016651">
    <property type="term" value="F:oxidoreductase activity, acting on NAD(P)H"/>
    <property type="evidence" value="ECO:0007669"/>
    <property type="project" value="TreeGrafter"/>
</dbReference>
<dbReference type="STRING" id="1172194.WQQ_25840"/>
<dbReference type="InterPro" id="IPR013149">
    <property type="entry name" value="ADH-like_C"/>
</dbReference>
<dbReference type="RefSeq" id="WP_007185527.1">
    <property type="nucleotide sequence ID" value="NZ_AKGD01000002.1"/>
</dbReference>
<dbReference type="InterPro" id="IPR013154">
    <property type="entry name" value="ADH-like_N"/>
</dbReference>
<organism evidence="4 5">
    <name type="scientific">Hydrocarboniphaga effusa AP103</name>
    <dbReference type="NCBI Taxonomy" id="1172194"/>
    <lineage>
        <taxon>Bacteria</taxon>
        <taxon>Pseudomonadati</taxon>
        <taxon>Pseudomonadota</taxon>
        <taxon>Gammaproteobacteria</taxon>
        <taxon>Nevskiales</taxon>
        <taxon>Nevskiaceae</taxon>
        <taxon>Hydrocarboniphaga</taxon>
    </lineage>
</organism>